<dbReference type="InterPro" id="IPR000780">
    <property type="entry name" value="CheR_MeTrfase"/>
</dbReference>
<evidence type="ECO:0000256" key="4">
    <source>
        <dbReference type="ARBA" id="ARBA00022679"/>
    </source>
</evidence>
<dbReference type="InterPro" id="IPR050903">
    <property type="entry name" value="Bact_Chemotaxis_MeTrfase"/>
</dbReference>
<dbReference type="Pfam" id="PF01739">
    <property type="entry name" value="CheR"/>
    <property type="match status" value="1"/>
</dbReference>
<evidence type="ECO:0000256" key="1">
    <source>
        <dbReference type="ARBA" id="ARBA00001541"/>
    </source>
</evidence>
<evidence type="ECO:0000313" key="7">
    <source>
        <dbReference type="EMBL" id="GGF48039.1"/>
    </source>
</evidence>
<organism evidence="7 8">
    <name type="scientific">Azorhizobium oxalatiphilum</name>
    <dbReference type="NCBI Taxonomy" id="980631"/>
    <lineage>
        <taxon>Bacteria</taxon>
        <taxon>Pseudomonadati</taxon>
        <taxon>Pseudomonadota</taxon>
        <taxon>Alphaproteobacteria</taxon>
        <taxon>Hyphomicrobiales</taxon>
        <taxon>Xanthobacteraceae</taxon>
        <taxon>Azorhizobium</taxon>
    </lineage>
</organism>
<dbReference type="InterPro" id="IPR029063">
    <property type="entry name" value="SAM-dependent_MTases_sf"/>
</dbReference>
<dbReference type="GO" id="GO:0032259">
    <property type="term" value="P:methylation"/>
    <property type="evidence" value="ECO:0007669"/>
    <property type="project" value="UniProtKB-KW"/>
</dbReference>
<dbReference type="AlphaFoldDB" id="A0A917BNP7"/>
<dbReference type="EMBL" id="BMCT01000001">
    <property type="protein sequence ID" value="GGF48039.1"/>
    <property type="molecule type" value="Genomic_DNA"/>
</dbReference>
<dbReference type="InterPro" id="IPR022641">
    <property type="entry name" value="CheR_N"/>
</dbReference>
<reference evidence="7" key="1">
    <citation type="journal article" date="2014" name="Int. J. Syst. Evol. Microbiol.">
        <title>Complete genome sequence of Corynebacterium casei LMG S-19264T (=DSM 44701T), isolated from a smear-ripened cheese.</title>
        <authorList>
            <consortium name="US DOE Joint Genome Institute (JGI-PGF)"/>
            <person name="Walter F."/>
            <person name="Albersmeier A."/>
            <person name="Kalinowski J."/>
            <person name="Ruckert C."/>
        </authorList>
    </citation>
    <scope>NUCLEOTIDE SEQUENCE</scope>
    <source>
        <strain evidence="7">CCM 7897</strain>
    </source>
</reference>
<dbReference type="PANTHER" id="PTHR24422">
    <property type="entry name" value="CHEMOTAXIS PROTEIN METHYLTRANSFERASE"/>
    <property type="match status" value="1"/>
</dbReference>
<sequence length="284" mass="31968">MISATDYDFFKKFLKLHSGLILSDDKHYLLESRLVPLLRKFELPDFSRLAANLRDNANSVVAQAVIEAMTTNESLFFRDKTPFEVFTTVMLPKLHAARPPSAPLRIWCAAASTGQEPYSLAMTLKENPHLIGTRRVEFLCTDLSNEVLERAASGRYNQFEVQRGLPIQMLMKYFKKVDDMWEITPQLKTGMTFRKLNLLHPFVGLGQFDIVFCRNVLIYFDAPTKTDILNRIAKVTAPDGYLVLGGAETVMGLGEAYRPLPNQRGFYVPNVPAPASMSAAVASR</sequence>
<dbReference type="InterPro" id="IPR036804">
    <property type="entry name" value="CheR_N_sf"/>
</dbReference>
<dbReference type="SUPFAM" id="SSF53335">
    <property type="entry name" value="S-adenosyl-L-methionine-dependent methyltransferases"/>
    <property type="match status" value="1"/>
</dbReference>
<dbReference type="Gene3D" id="3.40.50.150">
    <property type="entry name" value="Vaccinia Virus protein VP39"/>
    <property type="match status" value="1"/>
</dbReference>
<dbReference type="PANTHER" id="PTHR24422:SF21">
    <property type="entry name" value="CHEMOTAXIS PROTEIN METHYLTRANSFERASE 1"/>
    <property type="match status" value="1"/>
</dbReference>
<protein>
    <recommendedName>
        <fullName evidence="2">protein-glutamate O-methyltransferase</fullName>
        <ecNumber evidence="2">2.1.1.80</ecNumber>
    </recommendedName>
</protein>
<dbReference type="SUPFAM" id="SSF47757">
    <property type="entry name" value="Chemotaxis receptor methyltransferase CheR, N-terminal domain"/>
    <property type="match status" value="1"/>
</dbReference>
<gene>
    <name evidence="7" type="primary">cheR1</name>
    <name evidence="7" type="ORF">GCM10007301_04170</name>
</gene>
<dbReference type="Pfam" id="PF03705">
    <property type="entry name" value="CheR_N"/>
    <property type="match status" value="1"/>
</dbReference>
<name>A0A917BNP7_9HYPH</name>
<dbReference type="EC" id="2.1.1.80" evidence="2"/>
<feature type="domain" description="CheR-type methyltransferase" evidence="6">
    <location>
        <begin position="1"/>
        <end position="266"/>
    </location>
</feature>
<evidence type="ECO:0000256" key="3">
    <source>
        <dbReference type="ARBA" id="ARBA00022603"/>
    </source>
</evidence>
<dbReference type="Proteomes" id="UP000606044">
    <property type="component" value="Unassembled WGS sequence"/>
</dbReference>
<evidence type="ECO:0000256" key="2">
    <source>
        <dbReference type="ARBA" id="ARBA00012534"/>
    </source>
</evidence>
<keyword evidence="3 7" id="KW-0489">Methyltransferase</keyword>
<comment type="caution">
    <text evidence="7">The sequence shown here is derived from an EMBL/GenBank/DDBJ whole genome shotgun (WGS) entry which is preliminary data.</text>
</comment>
<comment type="catalytic activity">
    <reaction evidence="1">
        <text>L-glutamyl-[protein] + S-adenosyl-L-methionine = [protein]-L-glutamate 5-O-methyl ester + S-adenosyl-L-homocysteine</text>
        <dbReference type="Rhea" id="RHEA:24452"/>
        <dbReference type="Rhea" id="RHEA-COMP:10208"/>
        <dbReference type="Rhea" id="RHEA-COMP:10311"/>
        <dbReference type="ChEBI" id="CHEBI:29973"/>
        <dbReference type="ChEBI" id="CHEBI:57856"/>
        <dbReference type="ChEBI" id="CHEBI:59789"/>
        <dbReference type="ChEBI" id="CHEBI:82795"/>
        <dbReference type="EC" id="2.1.1.80"/>
    </reaction>
</comment>
<dbReference type="PROSITE" id="PS50123">
    <property type="entry name" value="CHER"/>
    <property type="match status" value="1"/>
</dbReference>
<accession>A0A917BNP7</accession>
<keyword evidence="4" id="KW-0808">Transferase</keyword>
<evidence type="ECO:0000259" key="6">
    <source>
        <dbReference type="PROSITE" id="PS50123"/>
    </source>
</evidence>
<dbReference type="InterPro" id="IPR022642">
    <property type="entry name" value="CheR_C"/>
</dbReference>
<dbReference type="Gene3D" id="1.10.155.10">
    <property type="entry name" value="Chemotaxis receptor methyltransferase CheR, N-terminal domain"/>
    <property type="match status" value="1"/>
</dbReference>
<keyword evidence="5" id="KW-0949">S-adenosyl-L-methionine</keyword>
<dbReference type="PRINTS" id="PR00996">
    <property type="entry name" value="CHERMTFRASE"/>
</dbReference>
<keyword evidence="8" id="KW-1185">Reference proteome</keyword>
<proteinExistence type="predicted"/>
<dbReference type="SMART" id="SM00138">
    <property type="entry name" value="MeTrc"/>
    <property type="match status" value="1"/>
</dbReference>
<evidence type="ECO:0000313" key="8">
    <source>
        <dbReference type="Proteomes" id="UP000606044"/>
    </source>
</evidence>
<evidence type="ECO:0000256" key="5">
    <source>
        <dbReference type="ARBA" id="ARBA00022691"/>
    </source>
</evidence>
<dbReference type="GO" id="GO:0008983">
    <property type="term" value="F:protein-glutamate O-methyltransferase activity"/>
    <property type="evidence" value="ECO:0007669"/>
    <property type="project" value="UniProtKB-EC"/>
</dbReference>
<reference evidence="7" key="2">
    <citation type="submission" date="2020-09" db="EMBL/GenBank/DDBJ databases">
        <authorList>
            <person name="Sun Q."/>
            <person name="Sedlacek I."/>
        </authorList>
    </citation>
    <scope>NUCLEOTIDE SEQUENCE</scope>
    <source>
        <strain evidence="7">CCM 7897</strain>
    </source>
</reference>